<dbReference type="EMBL" id="CP042430">
    <property type="protein sequence ID" value="QEC48364.1"/>
    <property type="molecule type" value="Genomic_DNA"/>
</dbReference>
<keyword evidence="4" id="KW-1185">Reference proteome</keyword>
<dbReference type="Pfam" id="PF12172">
    <property type="entry name" value="zf-ChsH2"/>
    <property type="match status" value="1"/>
</dbReference>
<dbReference type="RefSeq" id="WP_146919816.1">
    <property type="nucleotide sequence ID" value="NZ_CP042430.1"/>
</dbReference>
<dbReference type="SUPFAM" id="SSF50249">
    <property type="entry name" value="Nucleic acid-binding proteins"/>
    <property type="match status" value="1"/>
</dbReference>
<proteinExistence type="predicted"/>
<name>A0A5B8U5J4_9ACTN</name>
<feature type="domain" description="ChsH2 C-terminal OB-fold" evidence="1">
    <location>
        <begin position="59"/>
        <end position="123"/>
    </location>
</feature>
<dbReference type="GO" id="GO:0003677">
    <property type="term" value="F:DNA binding"/>
    <property type="evidence" value="ECO:0007669"/>
    <property type="project" value="UniProtKB-KW"/>
</dbReference>
<dbReference type="Gene3D" id="6.10.30.10">
    <property type="match status" value="1"/>
</dbReference>
<evidence type="ECO:0000313" key="4">
    <source>
        <dbReference type="Proteomes" id="UP000321805"/>
    </source>
</evidence>
<keyword evidence="3" id="KW-0238">DNA-binding</keyword>
<evidence type="ECO:0000259" key="1">
    <source>
        <dbReference type="Pfam" id="PF01796"/>
    </source>
</evidence>
<dbReference type="Proteomes" id="UP000321805">
    <property type="component" value="Chromosome"/>
</dbReference>
<dbReference type="OrthoDB" id="7470921at2"/>
<dbReference type="PANTHER" id="PTHR34075">
    <property type="entry name" value="BLR3430 PROTEIN"/>
    <property type="match status" value="1"/>
</dbReference>
<dbReference type="KEGG" id="bsol:FSW04_12830"/>
<sequence length="139" mass="15237">MSETPDTTIDLPEPSELLAAHRGALADGRLTFQRCSACQNAWLPPRDRCPRCLADTWAWETASGRATVVSWVVYHRAYHPAFADRVPYNVVLVDLEEGPRMLSTVIGIDGGEGLAIDLPLQAEVGHEGEVPVARFRLAT</sequence>
<dbReference type="AlphaFoldDB" id="A0A5B8U5J4"/>
<feature type="domain" description="ChsH2 rubredoxin-like zinc ribbon" evidence="2">
    <location>
        <begin position="23"/>
        <end position="57"/>
    </location>
</feature>
<reference evidence="3 4" key="1">
    <citation type="journal article" date="2018" name="J. Microbiol.">
        <title>Baekduia soli gen. nov., sp. nov., a novel bacterium isolated from the soil of Baekdu Mountain and proposal of a novel family name, Baekduiaceae fam. nov.</title>
        <authorList>
            <person name="An D.S."/>
            <person name="Siddiqi M.Z."/>
            <person name="Kim K.H."/>
            <person name="Yu H.S."/>
            <person name="Im W.T."/>
        </authorList>
    </citation>
    <scope>NUCLEOTIDE SEQUENCE [LARGE SCALE GENOMIC DNA]</scope>
    <source>
        <strain evidence="3 4">BR7-21</strain>
    </source>
</reference>
<evidence type="ECO:0000259" key="2">
    <source>
        <dbReference type="Pfam" id="PF12172"/>
    </source>
</evidence>
<dbReference type="InterPro" id="IPR052513">
    <property type="entry name" value="Thioester_dehydratase-like"/>
</dbReference>
<dbReference type="PANTHER" id="PTHR34075:SF5">
    <property type="entry name" value="BLR3430 PROTEIN"/>
    <property type="match status" value="1"/>
</dbReference>
<accession>A0A5B8U5J4</accession>
<dbReference type="InterPro" id="IPR002878">
    <property type="entry name" value="ChsH2_C"/>
</dbReference>
<dbReference type="InterPro" id="IPR012340">
    <property type="entry name" value="NA-bd_OB-fold"/>
</dbReference>
<protein>
    <submittedName>
        <fullName evidence="3">DNA-binding protein</fullName>
    </submittedName>
</protein>
<gene>
    <name evidence="3" type="ORF">FSW04_12830</name>
</gene>
<dbReference type="Pfam" id="PF01796">
    <property type="entry name" value="OB_ChsH2_C"/>
    <property type="match status" value="1"/>
</dbReference>
<evidence type="ECO:0000313" key="3">
    <source>
        <dbReference type="EMBL" id="QEC48364.1"/>
    </source>
</evidence>
<dbReference type="InterPro" id="IPR022002">
    <property type="entry name" value="ChsH2_Znr"/>
</dbReference>
<organism evidence="3 4">
    <name type="scientific">Baekduia soli</name>
    <dbReference type="NCBI Taxonomy" id="496014"/>
    <lineage>
        <taxon>Bacteria</taxon>
        <taxon>Bacillati</taxon>
        <taxon>Actinomycetota</taxon>
        <taxon>Thermoleophilia</taxon>
        <taxon>Solirubrobacterales</taxon>
        <taxon>Baekduiaceae</taxon>
        <taxon>Baekduia</taxon>
    </lineage>
</organism>